<evidence type="ECO:0000313" key="3">
    <source>
        <dbReference type="Proteomes" id="UP000784880"/>
    </source>
</evidence>
<protein>
    <recommendedName>
        <fullName evidence="1">Core domain-containing protein</fullName>
    </recommendedName>
</protein>
<name>A0ABS6JMV0_9BACI</name>
<dbReference type="RefSeq" id="WP_217069678.1">
    <property type="nucleotide sequence ID" value="NZ_JAHQCS010000186.1"/>
</dbReference>
<dbReference type="EMBL" id="JAHQCS010000186">
    <property type="protein sequence ID" value="MBU9714858.1"/>
    <property type="molecule type" value="Genomic_DNA"/>
</dbReference>
<proteinExistence type="predicted"/>
<reference evidence="2 3" key="1">
    <citation type="submission" date="2021-06" db="EMBL/GenBank/DDBJ databases">
        <title>Bacillus sp. RD4P76, an endophyte from a halophyte.</title>
        <authorList>
            <person name="Sun J.-Q."/>
        </authorList>
    </citation>
    <scope>NUCLEOTIDE SEQUENCE [LARGE SCALE GENOMIC DNA]</scope>
    <source>
        <strain evidence="2 3">CGMCC 1.15917</strain>
    </source>
</reference>
<dbReference type="Proteomes" id="UP000784880">
    <property type="component" value="Unassembled WGS sequence"/>
</dbReference>
<comment type="caution">
    <text evidence="2">The sequence shown here is derived from an EMBL/GenBank/DDBJ whole genome shotgun (WGS) entry which is preliminary data.</text>
</comment>
<dbReference type="Pfam" id="PF01521">
    <property type="entry name" value="Fe-S_biosyn"/>
    <property type="match status" value="1"/>
</dbReference>
<organism evidence="2 3">
    <name type="scientific">Evansella tamaricis</name>
    <dbReference type="NCBI Taxonomy" id="2069301"/>
    <lineage>
        <taxon>Bacteria</taxon>
        <taxon>Bacillati</taxon>
        <taxon>Bacillota</taxon>
        <taxon>Bacilli</taxon>
        <taxon>Bacillales</taxon>
        <taxon>Bacillaceae</taxon>
        <taxon>Evansella</taxon>
    </lineage>
</organism>
<sequence length="106" mass="12023">MNFTISNKALVLYQKEMQLQEQDTLMFFVRVGGIGSGGFSVGVTKEKPDTPHYTFHQSGITFYITEEDAWYFDGMTIDFDEDLGQMIFENPSIEDVTNPNPHSKGT</sequence>
<keyword evidence="3" id="KW-1185">Reference proteome</keyword>
<evidence type="ECO:0000313" key="2">
    <source>
        <dbReference type="EMBL" id="MBU9714858.1"/>
    </source>
</evidence>
<gene>
    <name evidence="2" type="ORF">KS419_24235</name>
</gene>
<dbReference type="InterPro" id="IPR000361">
    <property type="entry name" value="ATAP_core_dom"/>
</dbReference>
<feature type="domain" description="Core" evidence="1">
    <location>
        <begin position="1"/>
        <end position="92"/>
    </location>
</feature>
<evidence type="ECO:0000259" key="1">
    <source>
        <dbReference type="Pfam" id="PF01521"/>
    </source>
</evidence>
<accession>A0ABS6JMV0</accession>